<evidence type="ECO:0000313" key="1">
    <source>
        <dbReference type="EMBL" id="MBB2148286.1"/>
    </source>
</evidence>
<dbReference type="PANTHER" id="PTHR31299">
    <property type="entry name" value="ESTERASE, PUTATIVE (AFU_ORTHOLOGUE AFUA_1G05850)-RELATED"/>
    <property type="match status" value="1"/>
</dbReference>
<name>A0ABR6ESU0_9SPHI</name>
<dbReference type="SUPFAM" id="SSF159501">
    <property type="entry name" value="EreA/ChaN-like"/>
    <property type="match status" value="1"/>
</dbReference>
<reference evidence="1 2" key="1">
    <citation type="submission" date="2019-11" db="EMBL/GenBank/DDBJ databases">
        <title>Description of Pedobacter sp. LMG 31462T.</title>
        <authorList>
            <person name="Carlier A."/>
            <person name="Qi S."/>
            <person name="Vandamme P."/>
        </authorList>
    </citation>
    <scope>NUCLEOTIDE SEQUENCE [LARGE SCALE GENOMIC DNA]</scope>
    <source>
        <strain evidence="1 2">LMG 31462</strain>
    </source>
</reference>
<dbReference type="Pfam" id="PF05139">
    <property type="entry name" value="Erythro_esteras"/>
    <property type="match status" value="1"/>
</dbReference>
<dbReference type="InterPro" id="IPR007815">
    <property type="entry name" value="Emycin_Estase"/>
</dbReference>
<keyword evidence="2" id="KW-1185">Reference proteome</keyword>
<accession>A0ABR6ESU0</accession>
<protein>
    <recommendedName>
        <fullName evidence="3">Erythromycin esterase family protein</fullName>
    </recommendedName>
</protein>
<dbReference type="Gene3D" id="3.30.1870.10">
    <property type="entry name" value="EreA-like, domain 2"/>
    <property type="match status" value="1"/>
</dbReference>
<proteinExistence type="predicted"/>
<organism evidence="1 2">
    <name type="scientific">Pedobacter gandavensis</name>
    <dbReference type="NCBI Taxonomy" id="2679963"/>
    <lineage>
        <taxon>Bacteria</taxon>
        <taxon>Pseudomonadati</taxon>
        <taxon>Bacteroidota</taxon>
        <taxon>Sphingobacteriia</taxon>
        <taxon>Sphingobacteriales</taxon>
        <taxon>Sphingobacteriaceae</taxon>
        <taxon>Pedobacter</taxon>
    </lineage>
</organism>
<dbReference type="PANTHER" id="PTHR31299:SF0">
    <property type="entry name" value="ESTERASE, PUTATIVE (AFU_ORTHOLOGUE AFUA_1G05850)-RELATED"/>
    <property type="match status" value="1"/>
</dbReference>
<gene>
    <name evidence="1" type="ORF">GM920_05125</name>
</gene>
<dbReference type="Gene3D" id="1.20.1440.30">
    <property type="entry name" value="Biosynthetic Protein domain"/>
    <property type="match status" value="1"/>
</dbReference>
<dbReference type="Proteomes" id="UP000636110">
    <property type="component" value="Unassembled WGS sequence"/>
</dbReference>
<dbReference type="InterPro" id="IPR052036">
    <property type="entry name" value="Hydrolase/PRTase-associated"/>
</dbReference>
<evidence type="ECO:0008006" key="3">
    <source>
        <dbReference type="Google" id="ProtNLM"/>
    </source>
</evidence>
<sequence>MRFHLKKIIYKNNNINISIVKNKTLCCHQIQNMAAPIKWLIITFFALNFNLNKAFTQSDPKLINALNEQLIPLKTVSEDLDFMDFDPLNSMLKEKQIIALGEATHGTHEFFLYKHQMLAYLVKKIGVKTIILEADFSGSQTMNDYVVNGKGTAEQAILEMGFYGITQEFVDLVKWLKAYNDTQLPENKVNLYGCDMQYPVYAAKKIKEYLVQNNLITPALSVGFEAMNKYYPSLTGKEKTAISTTITNLSSLKFEDQDTAKNALYKRDLRALQQFADAQSKGSSYKQSDARDQYMAENCEWIYQYTKQNKMMLWQHNQHISRTKSSTGLIRMGNFLAETFKDKYYALGFDFYSGAMRSYDLKLRKKVDVELPPAKIGSSAEIFSKCKVPNFILDFKTASVNPIVSEFLNGKIQSVAYGAGFDKGQTPYYLQHKLSGSYDAIIFIRDTKPSIDMSTQKK</sequence>
<comment type="caution">
    <text evidence="1">The sequence shown here is derived from an EMBL/GenBank/DDBJ whole genome shotgun (WGS) entry which is preliminary data.</text>
</comment>
<dbReference type="EMBL" id="WNXC01000001">
    <property type="protein sequence ID" value="MBB2148286.1"/>
    <property type="molecule type" value="Genomic_DNA"/>
</dbReference>
<dbReference type="Gene3D" id="3.40.1660.10">
    <property type="entry name" value="EreA-like (biosynthetic domain)"/>
    <property type="match status" value="1"/>
</dbReference>
<evidence type="ECO:0000313" key="2">
    <source>
        <dbReference type="Proteomes" id="UP000636110"/>
    </source>
</evidence>
<dbReference type="CDD" id="cd14728">
    <property type="entry name" value="Ere-like"/>
    <property type="match status" value="1"/>
</dbReference>